<comment type="subcellular location">
    <subcellularLocation>
        <location evidence="1">Cell membrane</location>
        <topology evidence="1">Multi-pass membrane protein</topology>
    </subcellularLocation>
</comment>
<evidence type="ECO:0000313" key="8">
    <source>
        <dbReference type="EMBL" id="SSA39982.1"/>
    </source>
</evidence>
<reference evidence="8 9" key="1">
    <citation type="submission" date="2016-10" db="EMBL/GenBank/DDBJ databases">
        <authorList>
            <person name="Cai Z."/>
        </authorList>
    </citation>
    <scope>NUCLEOTIDE SEQUENCE [LARGE SCALE GENOMIC DNA]</scope>
    <source>
        <strain evidence="8 9">CGMCC 1.10826</strain>
    </source>
</reference>
<feature type="transmembrane region" description="Helical" evidence="7">
    <location>
        <begin position="116"/>
        <end position="135"/>
    </location>
</feature>
<feature type="region of interest" description="Disordered" evidence="6">
    <location>
        <begin position="412"/>
        <end position="432"/>
    </location>
</feature>
<gene>
    <name evidence="8" type="ORF">SAMN05216184_103164</name>
</gene>
<feature type="transmembrane region" description="Helical" evidence="7">
    <location>
        <begin position="163"/>
        <end position="188"/>
    </location>
</feature>
<dbReference type="InterPro" id="IPR017039">
    <property type="entry name" value="Virul_fac_BrkB"/>
</dbReference>
<proteinExistence type="predicted"/>
<dbReference type="RefSeq" id="WP_110851824.1">
    <property type="nucleotide sequence ID" value="NZ_QKLZ01000003.1"/>
</dbReference>
<dbReference type="PANTHER" id="PTHR30213">
    <property type="entry name" value="INNER MEMBRANE PROTEIN YHJD"/>
    <property type="match status" value="1"/>
</dbReference>
<dbReference type="Pfam" id="PF03631">
    <property type="entry name" value="Virul_fac_BrkB"/>
    <property type="match status" value="1"/>
</dbReference>
<keyword evidence="2" id="KW-1003">Cell membrane</keyword>
<accession>A0A2Y9BX04</accession>
<evidence type="ECO:0000256" key="4">
    <source>
        <dbReference type="ARBA" id="ARBA00022989"/>
    </source>
</evidence>
<dbReference type="AlphaFoldDB" id="A0A2Y9BX04"/>
<keyword evidence="4 7" id="KW-1133">Transmembrane helix</keyword>
<evidence type="ECO:0000256" key="1">
    <source>
        <dbReference type="ARBA" id="ARBA00004651"/>
    </source>
</evidence>
<dbReference type="EMBL" id="UETB01000003">
    <property type="protein sequence ID" value="SSA39982.1"/>
    <property type="molecule type" value="Genomic_DNA"/>
</dbReference>
<evidence type="ECO:0000256" key="6">
    <source>
        <dbReference type="SAM" id="MobiDB-lite"/>
    </source>
</evidence>
<name>A0A2Y9BX04_9MICO</name>
<keyword evidence="5 7" id="KW-0472">Membrane</keyword>
<sequence length="432" mass="46191">MSTEEQGSDGPTAGERVKALMARWEHSRPGRGLARYAKVNGGLLAGGITYSALFSIFAALTIGYTVFMTVLGTNAELRETVLQSVDDALPGIIDTGTNGGLVDPSELVLDTALNPASVAAAGVLLWTAISVMGALRRSIRMMFGIVAPKESPVLMRVRDLGGFLALAAAVVTTAALGIAAGAAGQWVLDAVGIEGAFASAALRVLGYLAALLVDAAVYVLLFRVLAGVHVPRRDLLLGALLGAVASTVLRLFGTTLVGGADDPLLATAAALITLLLWVNLLARVTLMIAAWTANPPAPPKPDDPSATNFDEHPNYVTLSVPQTLTWDYEATTGTVQADERSREETLVADLEHLGEEGEEVLALRHAEEERAEWNERAAVEARAREAYWGGLVGRARDWNRRRLQRRFVSKDAYAERSAQRRKARGETRHRQP</sequence>
<dbReference type="OrthoDB" id="5143175at2"/>
<keyword evidence="3 7" id="KW-0812">Transmembrane</keyword>
<evidence type="ECO:0000256" key="7">
    <source>
        <dbReference type="SAM" id="Phobius"/>
    </source>
</evidence>
<dbReference type="Proteomes" id="UP000250222">
    <property type="component" value="Unassembled WGS sequence"/>
</dbReference>
<evidence type="ECO:0000256" key="3">
    <source>
        <dbReference type="ARBA" id="ARBA00022692"/>
    </source>
</evidence>
<feature type="transmembrane region" description="Helical" evidence="7">
    <location>
        <begin position="264"/>
        <end position="282"/>
    </location>
</feature>
<feature type="transmembrane region" description="Helical" evidence="7">
    <location>
        <begin position="234"/>
        <end position="252"/>
    </location>
</feature>
<evidence type="ECO:0000256" key="5">
    <source>
        <dbReference type="ARBA" id="ARBA00023136"/>
    </source>
</evidence>
<evidence type="ECO:0000256" key="2">
    <source>
        <dbReference type="ARBA" id="ARBA00022475"/>
    </source>
</evidence>
<dbReference type="GO" id="GO:0005886">
    <property type="term" value="C:plasma membrane"/>
    <property type="evidence" value="ECO:0007669"/>
    <property type="project" value="UniProtKB-SubCell"/>
</dbReference>
<protein>
    <submittedName>
        <fullName evidence="8">Membrane protein</fullName>
    </submittedName>
</protein>
<keyword evidence="9" id="KW-1185">Reference proteome</keyword>
<dbReference type="PANTHER" id="PTHR30213:SF1">
    <property type="entry name" value="INNER MEMBRANE PROTEIN YHJD"/>
    <property type="match status" value="1"/>
</dbReference>
<feature type="transmembrane region" description="Helical" evidence="7">
    <location>
        <begin position="200"/>
        <end position="222"/>
    </location>
</feature>
<evidence type="ECO:0000313" key="9">
    <source>
        <dbReference type="Proteomes" id="UP000250222"/>
    </source>
</evidence>
<organism evidence="8 9">
    <name type="scientific">Georgenia satyanarayanai</name>
    <dbReference type="NCBI Taxonomy" id="860221"/>
    <lineage>
        <taxon>Bacteria</taxon>
        <taxon>Bacillati</taxon>
        <taxon>Actinomycetota</taxon>
        <taxon>Actinomycetes</taxon>
        <taxon>Micrococcales</taxon>
        <taxon>Bogoriellaceae</taxon>
        <taxon>Georgenia</taxon>
    </lineage>
</organism>
<feature type="transmembrane region" description="Helical" evidence="7">
    <location>
        <begin position="43"/>
        <end position="67"/>
    </location>
</feature>